<dbReference type="PANTHER" id="PTHR33337">
    <property type="entry name" value="GFA DOMAIN-CONTAINING PROTEIN"/>
    <property type="match status" value="1"/>
</dbReference>
<evidence type="ECO:0000259" key="5">
    <source>
        <dbReference type="PROSITE" id="PS51891"/>
    </source>
</evidence>
<dbReference type="InterPro" id="IPR006913">
    <property type="entry name" value="CENP-V/GFA"/>
</dbReference>
<dbReference type="GO" id="GO:0016846">
    <property type="term" value="F:carbon-sulfur lyase activity"/>
    <property type="evidence" value="ECO:0007669"/>
    <property type="project" value="InterPro"/>
</dbReference>
<feature type="domain" description="CENP-V/GFA" evidence="5">
    <location>
        <begin position="21"/>
        <end position="144"/>
    </location>
</feature>
<keyword evidence="3" id="KW-0862">Zinc</keyword>
<dbReference type="Gene3D" id="3.90.1590.10">
    <property type="entry name" value="glutathione-dependent formaldehyde- activating enzyme (gfa)"/>
    <property type="match status" value="1"/>
</dbReference>
<organism evidence="6 7">
    <name type="scientific">Acrodontium crateriforme</name>
    <dbReference type="NCBI Taxonomy" id="150365"/>
    <lineage>
        <taxon>Eukaryota</taxon>
        <taxon>Fungi</taxon>
        <taxon>Dikarya</taxon>
        <taxon>Ascomycota</taxon>
        <taxon>Pezizomycotina</taxon>
        <taxon>Dothideomycetes</taxon>
        <taxon>Dothideomycetidae</taxon>
        <taxon>Mycosphaerellales</taxon>
        <taxon>Teratosphaeriaceae</taxon>
        <taxon>Acrodontium</taxon>
    </lineage>
</organism>
<dbReference type="SUPFAM" id="SSF51316">
    <property type="entry name" value="Mss4-like"/>
    <property type="match status" value="1"/>
</dbReference>
<evidence type="ECO:0000313" key="6">
    <source>
        <dbReference type="EMBL" id="WPH02618.1"/>
    </source>
</evidence>
<accession>A0AAQ3M9E1</accession>
<evidence type="ECO:0000313" key="7">
    <source>
        <dbReference type="Proteomes" id="UP001303373"/>
    </source>
</evidence>
<comment type="similarity">
    <text evidence="1">Belongs to the Gfa family.</text>
</comment>
<dbReference type="AlphaFoldDB" id="A0AAQ3M9E1"/>
<dbReference type="Proteomes" id="UP001303373">
    <property type="component" value="Chromosome 8"/>
</dbReference>
<sequence>MPNQLTGDPKQQDVSKFADSMSGSCLCGSITVTLKEKGLFDKPRGHLCYCANCRKVAGSYVASNLLISEDDVQIDDRNGTLTYYEDTASMSGNSVFRYFCKKDGNPVKSETKLYPGKVVIKMGMMPRIPKPEAEGFGLHKHPWQGKNEGVPVYKIKWAGPDKEEMDE</sequence>
<evidence type="ECO:0000256" key="3">
    <source>
        <dbReference type="ARBA" id="ARBA00022833"/>
    </source>
</evidence>
<protein>
    <recommendedName>
        <fullName evidence="5">CENP-V/GFA domain-containing protein</fullName>
    </recommendedName>
</protein>
<dbReference type="EMBL" id="CP138587">
    <property type="protein sequence ID" value="WPH02618.1"/>
    <property type="molecule type" value="Genomic_DNA"/>
</dbReference>
<name>A0AAQ3M9E1_9PEZI</name>
<dbReference type="InterPro" id="IPR011057">
    <property type="entry name" value="Mss4-like_sf"/>
</dbReference>
<gene>
    <name evidence="6" type="ORF">R9X50_00548300</name>
</gene>
<dbReference type="PANTHER" id="PTHR33337:SF43">
    <property type="entry name" value="CENP-V_GFA DOMAIN-CONTAINING PROTEIN"/>
    <property type="match status" value="1"/>
</dbReference>
<evidence type="ECO:0000256" key="4">
    <source>
        <dbReference type="ARBA" id="ARBA00023239"/>
    </source>
</evidence>
<reference evidence="6 7" key="1">
    <citation type="submission" date="2023-11" db="EMBL/GenBank/DDBJ databases">
        <title>An acidophilic fungus is an integral part of prey digestion in a carnivorous sundew plant.</title>
        <authorList>
            <person name="Tsai I.J."/>
        </authorList>
    </citation>
    <scope>NUCLEOTIDE SEQUENCE [LARGE SCALE GENOMIC DNA]</scope>
    <source>
        <strain evidence="6">169a</strain>
    </source>
</reference>
<dbReference type="PROSITE" id="PS51891">
    <property type="entry name" value="CENP_V_GFA"/>
    <property type="match status" value="1"/>
</dbReference>
<dbReference type="Pfam" id="PF04828">
    <property type="entry name" value="GFA"/>
    <property type="match status" value="1"/>
</dbReference>
<dbReference type="GO" id="GO:0046872">
    <property type="term" value="F:metal ion binding"/>
    <property type="evidence" value="ECO:0007669"/>
    <property type="project" value="UniProtKB-KW"/>
</dbReference>
<keyword evidence="4" id="KW-0456">Lyase</keyword>
<keyword evidence="7" id="KW-1185">Reference proteome</keyword>
<proteinExistence type="inferred from homology"/>
<evidence type="ECO:0000256" key="2">
    <source>
        <dbReference type="ARBA" id="ARBA00022723"/>
    </source>
</evidence>
<keyword evidence="2" id="KW-0479">Metal-binding</keyword>
<evidence type="ECO:0000256" key="1">
    <source>
        <dbReference type="ARBA" id="ARBA00005495"/>
    </source>
</evidence>